<dbReference type="Gene3D" id="3.30.750.80">
    <property type="entry name" value="RNA methyltransferase domain (HRMD) like"/>
    <property type="match status" value="1"/>
</dbReference>
<gene>
    <name evidence="9" type="ORF">IBL26_07415</name>
</gene>
<dbReference type="Proteomes" id="UP000626026">
    <property type="component" value="Unassembled WGS sequence"/>
</dbReference>
<evidence type="ECO:0000256" key="5">
    <source>
        <dbReference type="ARBA" id="ARBA00022691"/>
    </source>
</evidence>
<dbReference type="Pfam" id="PF10672">
    <property type="entry name" value="Methyltrans_SAM"/>
    <property type="match status" value="1"/>
</dbReference>
<evidence type="ECO:0000256" key="2">
    <source>
        <dbReference type="ARBA" id="ARBA00022490"/>
    </source>
</evidence>
<comment type="subcellular location">
    <subcellularLocation>
        <location evidence="1">Cytoplasm</location>
    </subcellularLocation>
</comment>
<feature type="domain" description="RlmI-like PUA" evidence="8">
    <location>
        <begin position="17"/>
        <end position="81"/>
    </location>
</feature>
<dbReference type="PANTHER" id="PTHR42873:SF1">
    <property type="entry name" value="S-ADENOSYLMETHIONINE-DEPENDENT METHYLTRANSFERASE DOMAIN-CONTAINING PROTEIN"/>
    <property type="match status" value="1"/>
</dbReference>
<dbReference type="Pfam" id="PF17785">
    <property type="entry name" value="PUA_3"/>
    <property type="match status" value="1"/>
</dbReference>
<organism evidence="9 10">
    <name type="scientific">Teichococcus aerophilus</name>
    <dbReference type="NCBI Taxonomy" id="1224513"/>
    <lineage>
        <taxon>Bacteria</taxon>
        <taxon>Pseudomonadati</taxon>
        <taxon>Pseudomonadota</taxon>
        <taxon>Alphaproteobacteria</taxon>
        <taxon>Acetobacterales</taxon>
        <taxon>Roseomonadaceae</taxon>
        <taxon>Roseomonas</taxon>
    </lineage>
</organism>
<dbReference type="SUPFAM" id="SSF53335">
    <property type="entry name" value="S-adenosyl-L-methionine-dependent methyltransferases"/>
    <property type="match status" value="1"/>
</dbReference>
<dbReference type="Gene3D" id="3.40.50.150">
    <property type="entry name" value="Vaccinia Virus protein VP39"/>
    <property type="match status" value="1"/>
</dbReference>
<dbReference type="EMBL" id="JACTVA010000009">
    <property type="protein sequence ID" value="MBC9206663.1"/>
    <property type="molecule type" value="Genomic_DNA"/>
</dbReference>
<dbReference type="Gene3D" id="2.30.130.10">
    <property type="entry name" value="PUA domain"/>
    <property type="match status" value="1"/>
</dbReference>
<dbReference type="InterPro" id="IPR041532">
    <property type="entry name" value="RlmI-like_PUA"/>
</dbReference>
<evidence type="ECO:0000259" key="7">
    <source>
        <dbReference type="Pfam" id="PF10672"/>
    </source>
</evidence>
<evidence type="ECO:0000256" key="1">
    <source>
        <dbReference type="ARBA" id="ARBA00004496"/>
    </source>
</evidence>
<proteinExistence type="inferred from homology"/>
<comment type="caution">
    <text evidence="9">The sequence shown here is derived from an EMBL/GenBank/DDBJ whole genome shotgun (WGS) entry which is preliminary data.</text>
</comment>
<name>A0ABR7RJR3_9PROT</name>
<dbReference type="SUPFAM" id="SSF88697">
    <property type="entry name" value="PUA domain-like"/>
    <property type="match status" value="1"/>
</dbReference>
<keyword evidence="2" id="KW-0963">Cytoplasm</keyword>
<feature type="domain" description="S-adenosylmethionine-dependent methyltransferase" evidence="7">
    <location>
        <begin position="191"/>
        <end position="354"/>
    </location>
</feature>
<dbReference type="CDD" id="cd21153">
    <property type="entry name" value="PUA_RlmI"/>
    <property type="match status" value="1"/>
</dbReference>
<comment type="similarity">
    <text evidence="6">Belongs to the methyltransferase superfamily. RlmI family.</text>
</comment>
<evidence type="ECO:0000256" key="3">
    <source>
        <dbReference type="ARBA" id="ARBA00022603"/>
    </source>
</evidence>
<dbReference type="GO" id="GO:0008168">
    <property type="term" value="F:methyltransferase activity"/>
    <property type="evidence" value="ECO:0007669"/>
    <property type="project" value="UniProtKB-KW"/>
</dbReference>
<evidence type="ECO:0000256" key="6">
    <source>
        <dbReference type="ARBA" id="ARBA00038091"/>
    </source>
</evidence>
<dbReference type="PANTHER" id="PTHR42873">
    <property type="entry name" value="RIBOSOMAL RNA LARGE SUBUNIT METHYLTRANSFERASE"/>
    <property type="match status" value="1"/>
</dbReference>
<dbReference type="InterPro" id="IPR029063">
    <property type="entry name" value="SAM-dependent_MTases_sf"/>
</dbReference>
<keyword evidence="5" id="KW-0949">S-adenosyl-L-methionine</keyword>
<sequence length="405" mass="43357">MDTDLSPLDDAANRPVLRLTPGRDRRVKAGHPWAFSNEVAMSPAMRALPPGSPVRLEGDDGQKYGTWLFNPHSLIAARRVSPDPGMVMGEAFFRTRLGECMALRDRLVGAPYYRLVHAEADGLPGLVIDRYGDALALQANTAGMERATPLIVAALRHLMAARVIVARNDSAVRGLEGLKEESGLLLGEDATARVREGGLEFSIDLLSGQKTGWFFDQRDNRAKVAALAQGASVLDAFCHTGGFGLLAAQAGARQVTLLDRSEPALGLAMDTARRHGFGDIVTARRGEALETLERMVGAGETYDIVVADPPAFAKSRKDHPAAMRGYAKLARLAAMLVAPGGFLFMASCSHHVSPGDFTDAVAQGIARTRRHARLLATTGAGMDHPVHPLLPESAYLKGLLLHLPA</sequence>
<evidence type="ECO:0000313" key="9">
    <source>
        <dbReference type="EMBL" id="MBC9206663.1"/>
    </source>
</evidence>
<accession>A0ABR7RJR3</accession>
<evidence type="ECO:0000259" key="8">
    <source>
        <dbReference type="Pfam" id="PF17785"/>
    </source>
</evidence>
<dbReference type="CDD" id="cd11572">
    <property type="entry name" value="RlmI_M_like"/>
    <property type="match status" value="1"/>
</dbReference>
<keyword evidence="4" id="KW-0808">Transferase</keyword>
<keyword evidence="3 9" id="KW-0489">Methyltransferase</keyword>
<dbReference type="InterPro" id="IPR019614">
    <property type="entry name" value="SAM-dep_methyl-trfase"/>
</dbReference>
<dbReference type="RefSeq" id="WP_187783841.1">
    <property type="nucleotide sequence ID" value="NZ_JACTVA010000009.1"/>
</dbReference>
<reference evidence="9 10" key="1">
    <citation type="journal article" date="2013" name="Int. J. Syst. Evol. Microbiol.">
        <title>Roseomonas aerophila sp. nov., isolated from air.</title>
        <authorList>
            <person name="Kim S.J."/>
            <person name="Weon H.Y."/>
            <person name="Ahn J.H."/>
            <person name="Hong S.B."/>
            <person name="Seok S.J."/>
            <person name="Whang K.S."/>
            <person name="Kwon S.W."/>
        </authorList>
    </citation>
    <scope>NUCLEOTIDE SEQUENCE [LARGE SCALE GENOMIC DNA]</scope>
    <source>
        <strain evidence="9 10">NBRC 108923</strain>
    </source>
</reference>
<dbReference type="InterPro" id="IPR036974">
    <property type="entry name" value="PUA_sf"/>
</dbReference>
<evidence type="ECO:0000313" key="10">
    <source>
        <dbReference type="Proteomes" id="UP000626026"/>
    </source>
</evidence>
<dbReference type="GO" id="GO:0032259">
    <property type="term" value="P:methylation"/>
    <property type="evidence" value="ECO:0007669"/>
    <property type="project" value="UniProtKB-KW"/>
</dbReference>
<evidence type="ECO:0000256" key="4">
    <source>
        <dbReference type="ARBA" id="ARBA00022679"/>
    </source>
</evidence>
<protein>
    <submittedName>
        <fullName evidence="9">Class I SAM-dependent rRNA methyltransferase</fullName>
    </submittedName>
</protein>
<dbReference type="InterPro" id="IPR015947">
    <property type="entry name" value="PUA-like_sf"/>
</dbReference>
<dbReference type="CDD" id="cd02440">
    <property type="entry name" value="AdoMet_MTases"/>
    <property type="match status" value="1"/>
</dbReference>
<keyword evidence="10" id="KW-1185">Reference proteome</keyword>